<accession>A0A0F5FH30</accession>
<dbReference type="OrthoDB" id="7949457at2"/>
<gene>
    <name evidence="1" type="ORF">VE26_14810</name>
</gene>
<name>A0A0F5FH30_9HYPH</name>
<dbReference type="AlphaFoldDB" id="A0A0F5FH30"/>
<keyword evidence="2" id="KW-1185">Reference proteome</keyword>
<evidence type="ECO:0000313" key="2">
    <source>
        <dbReference type="Proteomes" id="UP000033649"/>
    </source>
</evidence>
<evidence type="ECO:0000313" key="1">
    <source>
        <dbReference type="EMBL" id="KKB07895.1"/>
    </source>
</evidence>
<protein>
    <submittedName>
        <fullName evidence="1">Uncharacterized protein</fullName>
    </submittedName>
</protein>
<dbReference type="EMBL" id="JZEY01000061">
    <property type="protein sequence ID" value="KKB07895.1"/>
    <property type="molecule type" value="Genomic_DNA"/>
</dbReference>
<sequence>MSLDLIDIALSEHQPHPRIPNRVTGKVRAVLSETLGGKQVRHDLLVPVWIDVHDGMSSDDVELALMVKAADIVGRLKQHLLPRSA</sequence>
<dbReference type="PATRIC" id="fig|429727.3.peg.3034"/>
<dbReference type="RefSeq" id="WP_046105925.1">
    <property type="nucleotide sequence ID" value="NZ_JZEY01000061.1"/>
</dbReference>
<proteinExistence type="predicted"/>
<comment type="caution">
    <text evidence="1">The sequence shown here is derived from an EMBL/GenBank/DDBJ whole genome shotgun (WGS) entry which is preliminary data.</text>
</comment>
<reference evidence="1 2" key="1">
    <citation type="submission" date="2015-03" db="EMBL/GenBank/DDBJ databases">
        <authorList>
            <person name="Hassan Y."/>
            <person name="Lepp D."/>
            <person name="Li X.-Z."/>
            <person name="Zhou T."/>
        </authorList>
    </citation>
    <scope>NUCLEOTIDE SEQUENCE [LARGE SCALE GENOMIC DNA]</scope>
    <source>
        <strain evidence="1 2">IPL18</strain>
    </source>
</reference>
<dbReference type="Proteomes" id="UP000033649">
    <property type="component" value="Unassembled WGS sequence"/>
</dbReference>
<organism evidence="1 2">
    <name type="scientific">Devosia chinhatensis</name>
    <dbReference type="NCBI Taxonomy" id="429727"/>
    <lineage>
        <taxon>Bacteria</taxon>
        <taxon>Pseudomonadati</taxon>
        <taxon>Pseudomonadota</taxon>
        <taxon>Alphaproteobacteria</taxon>
        <taxon>Hyphomicrobiales</taxon>
        <taxon>Devosiaceae</taxon>
        <taxon>Devosia</taxon>
    </lineage>
</organism>